<organism evidence="8 9">
    <name type="scientific">Chaetoceros tenuissimus</name>
    <dbReference type="NCBI Taxonomy" id="426638"/>
    <lineage>
        <taxon>Eukaryota</taxon>
        <taxon>Sar</taxon>
        <taxon>Stramenopiles</taxon>
        <taxon>Ochrophyta</taxon>
        <taxon>Bacillariophyta</taxon>
        <taxon>Coscinodiscophyceae</taxon>
        <taxon>Chaetocerotophycidae</taxon>
        <taxon>Chaetocerotales</taxon>
        <taxon>Chaetocerotaceae</taxon>
        <taxon>Chaetoceros</taxon>
    </lineage>
</organism>
<keyword evidence="5 6" id="KW-0472">Membrane</keyword>
<keyword evidence="3 6" id="KW-0812">Transmembrane</keyword>
<feature type="transmembrane region" description="Helical" evidence="6">
    <location>
        <begin position="28"/>
        <end position="47"/>
    </location>
</feature>
<dbReference type="InterPro" id="IPR005115">
    <property type="entry name" value="Gly_transporter"/>
</dbReference>
<evidence type="ECO:0000256" key="3">
    <source>
        <dbReference type="ARBA" id="ARBA00022692"/>
    </source>
</evidence>
<dbReference type="EMBL" id="BLLK01000045">
    <property type="protein sequence ID" value="GFH51505.1"/>
    <property type="molecule type" value="Genomic_DNA"/>
</dbReference>
<protein>
    <recommendedName>
        <fullName evidence="7">Glycine transporter domain-containing protein</fullName>
    </recommendedName>
</protein>
<evidence type="ECO:0000256" key="1">
    <source>
        <dbReference type="ARBA" id="ARBA00004651"/>
    </source>
</evidence>
<dbReference type="GO" id="GO:0005886">
    <property type="term" value="C:plasma membrane"/>
    <property type="evidence" value="ECO:0007669"/>
    <property type="project" value="UniProtKB-SubCell"/>
</dbReference>
<feature type="transmembrane region" description="Helical" evidence="6">
    <location>
        <begin position="108"/>
        <end position="128"/>
    </location>
</feature>
<evidence type="ECO:0000313" key="8">
    <source>
        <dbReference type="EMBL" id="GFH51505.1"/>
    </source>
</evidence>
<dbReference type="Pfam" id="PF03458">
    <property type="entry name" value="Gly_transporter"/>
    <property type="match status" value="2"/>
</dbReference>
<evidence type="ECO:0000259" key="7">
    <source>
        <dbReference type="Pfam" id="PF03458"/>
    </source>
</evidence>
<comment type="caution">
    <text evidence="8">The sequence shown here is derived from an EMBL/GenBank/DDBJ whole genome shotgun (WGS) entry which is preliminary data.</text>
</comment>
<name>A0AAD3CUX3_9STRA</name>
<dbReference type="Proteomes" id="UP001054902">
    <property type="component" value="Unassembled WGS sequence"/>
</dbReference>
<evidence type="ECO:0000313" key="9">
    <source>
        <dbReference type="Proteomes" id="UP001054902"/>
    </source>
</evidence>
<comment type="subcellular location">
    <subcellularLocation>
        <location evidence="1">Cell membrane</location>
        <topology evidence="1">Multi-pass membrane protein</topology>
    </subcellularLocation>
</comment>
<reference evidence="8 9" key="1">
    <citation type="journal article" date="2021" name="Sci. Rep.">
        <title>The genome of the diatom Chaetoceros tenuissimus carries an ancient integrated fragment of an extant virus.</title>
        <authorList>
            <person name="Hongo Y."/>
            <person name="Kimura K."/>
            <person name="Takaki Y."/>
            <person name="Yoshida Y."/>
            <person name="Baba S."/>
            <person name="Kobayashi G."/>
            <person name="Nagasaki K."/>
            <person name="Hano T."/>
            <person name="Tomaru Y."/>
        </authorList>
    </citation>
    <scope>NUCLEOTIDE SEQUENCE [LARGE SCALE GENOMIC DNA]</scope>
    <source>
        <strain evidence="8 9">NIES-3715</strain>
    </source>
</reference>
<proteinExistence type="predicted"/>
<feature type="domain" description="Glycine transporter" evidence="7">
    <location>
        <begin position="1"/>
        <end position="43"/>
    </location>
</feature>
<evidence type="ECO:0000256" key="2">
    <source>
        <dbReference type="ARBA" id="ARBA00022475"/>
    </source>
</evidence>
<gene>
    <name evidence="8" type="ORF">CTEN210_07981</name>
</gene>
<keyword evidence="4 6" id="KW-1133">Transmembrane helix</keyword>
<keyword evidence="9" id="KW-1185">Reference proteome</keyword>
<dbReference type="PANTHER" id="PTHR30506:SF3">
    <property type="entry name" value="UPF0126 INNER MEMBRANE PROTEIN YADS-RELATED"/>
    <property type="match status" value="1"/>
</dbReference>
<dbReference type="PANTHER" id="PTHR30506">
    <property type="entry name" value="INNER MEMBRANE PROTEIN"/>
    <property type="match status" value="1"/>
</dbReference>
<dbReference type="AlphaFoldDB" id="A0AAD3CUX3"/>
<evidence type="ECO:0000256" key="4">
    <source>
        <dbReference type="ARBA" id="ARBA00022989"/>
    </source>
</evidence>
<keyword evidence="2" id="KW-1003">Cell membrane</keyword>
<evidence type="ECO:0000256" key="5">
    <source>
        <dbReference type="ARBA" id="ARBA00023136"/>
    </source>
</evidence>
<evidence type="ECO:0000256" key="6">
    <source>
        <dbReference type="SAM" id="Phobius"/>
    </source>
</evidence>
<accession>A0AAD3CUX3</accession>
<sequence length="132" mass="14668">MVTAVGGGTIRDAVFLARRPFWTSETEYIWMSILTGFATFFSWPYVLEWKEKRRLQKLEQMETSADGNSQDSYYDELDLALDTFDSIGLAAFAIIGAQNGVRAGMPMVVSSICGMATSTFGGLTFYVVDLFV</sequence>
<feature type="domain" description="Glycine transporter" evidence="7">
    <location>
        <begin position="83"/>
        <end position="123"/>
    </location>
</feature>